<dbReference type="InterPro" id="IPR036282">
    <property type="entry name" value="Glutathione-S-Trfase_C_sf"/>
</dbReference>
<dbReference type="AlphaFoldDB" id="A0A318L1Q0"/>
<dbReference type="PROSITE" id="PS50404">
    <property type="entry name" value="GST_NTER"/>
    <property type="match status" value="1"/>
</dbReference>
<comment type="caution">
    <text evidence="2">The sequence shown here is derived from an EMBL/GenBank/DDBJ whole genome shotgun (WGS) entry which is preliminary data.</text>
</comment>
<dbReference type="Gene3D" id="3.40.30.10">
    <property type="entry name" value="Glutaredoxin"/>
    <property type="match status" value="1"/>
</dbReference>
<feature type="domain" description="GST N-terminal" evidence="1">
    <location>
        <begin position="2"/>
        <end position="82"/>
    </location>
</feature>
<dbReference type="SFLD" id="SFLDG00358">
    <property type="entry name" value="Main_(cytGST)"/>
    <property type="match status" value="1"/>
</dbReference>
<evidence type="ECO:0000313" key="3">
    <source>
        <dbReference type="Proteomes" id="UP000247555"/>
    </source>
</evidence>
<keyword evidence="2" id="KW-0808">Transferase</keyword>
<gene>
    <name evidence="2" type="ORF">DFR34_101105</name>
</gene>
<dbReference type="CDD" id="cd03043">
    <property type="entry name" value="GST_N_1"/>
    <property type="match status" value="1"/>
</dbReference>
<keyword evidence="3" id="KW-1185">Reference proteome</keyword>
<dbReference type="Proteomes" id="UP000247555">
    <property type="component" value="Unassembled WGS sequence"/>
</dbReference>
<dbReference type="InterPro" id="IPR036249">
    <property type="entry name" value="Thioredoxin-like_sf"/>
</dbReference>
<dbReference type="PANTHER" id="PTHR42673">
    <property type="entry name" value="MALEYLACETOACETATE ISOMERASE"/>
    <property type="match status" value="1"/>
</dbReference>
<dbReference type="GO" id="GO:0006749">
    <property type="term" value="P:glutathione metabolic process"/>
    <property type="evidence" value="ECO:0007669"/>
    <property type="project" value="TreeGrafter"/>
</dbReference>
<dbReference type="Pfam" id="PF13409">
    <property type="entry name" value="GST_N_2"/>
    <property type="match status" value="1"/>
</dbReference>
<dbReference type="GO" id="GO:0004364">
    <property type="term" value="F:glutathione transferase activity"/>
    <property type="evidence" value="ECO:0007669"/>
    <property type="project" value="TreeGrafter"/>
</dbReference>
<dbReference type="RefSeq" id="WP_110389200.1">
    <property type="nucleotide sequence ID" value="NZ_CALCOA010000140.1"/>
</dbReference>
<dbReference type="InterPro" id="IPR040079">
    <property type="entry name" value="Glutathione_S-Trfase"/>
</dbReference>
<proteinExistence type="predicted"/>
<protein>
    <submittedName>
        <fullName evidence="2">Glutathione S-transferase</fullName>
    </submittedName>
</protein>
<dbReference type="SUPFAM" id="SSF47616">
    <property type="entry name" value="GST C-terminal domain-like"/>
    <property type="match status" value="1"/>
</dbReference>
<evidence type="ECO:0000313" key="2">
    <source>
        <dbReference type="EMBL" id="PXX81876.1"/>
    </source>
</evidence>
<dbReference type="Gene3D" id="1.20.1050.10">
    <property type="match status" value="1"/>
</dbReference>
<dbReference type="EMBL" id="QJKI01000001">
    <property type="protein sequence ID" value="PXX81876.1"/>
    <property type="molecule type" value="Genomic_DNA"/>
</dbReference>
<dbReference type="PANTHER" id="PTHR42673:SF4">
    <property type="entry name" value="MALEYLACETOACETATE ISOMERASE"/>
    <property type="match status" value="1"/>
</dbReference>
<name>A0A318L1Q0_9NEIS</name>
<dbReference type="GO" id="GO:0006559">
    <property type="term" value="P:L-phenylalanine catabolic process"/>
    <property type="evidence" value="ECO:0007669"/>
    <property type="project" value="TreeGrafter"/>
</dbReference>
<dbReference type="SUPFAM" id="SSF52833">
    <property type="entry name" value="Thioredoxin-like"/>
    <property type="match status" value="1"/>
</dbReference>
<reference evidence="2 3" key="1">
    <citation type="submission" date="2018-05" db="EMBL/GenBank/DDBJ databases">
        <title>Genomic Encyclopedia of Type Strains, Phase IV (KMG-IV): sequencing the most valuable type-strain genomes for metagenomic binning, comparative biology and taxonomic classification.</title>
        <authorList>
            <person name="Goeker M."/>
        </authorList>
    </citation>
    <scope>NUCLEOTIDE SEQUENCE [LARGE SCALE GENOMIC DNA]</scope>
    <source>
        <strain evidence="2 3">DSM 29661</strain>
    </source>
</reference>
<organism evidence="2 3">
    <name type="scientific">Rivihabitans pingtungensis</name>
    <dbReference type="NCBI Taxonomy" id="1054498"/>
    <lineage>
        <taxon>Bacteria</taxon>
        <taxon>Pseudomonadati</taxon>
        <taxon>Pseudomonadota</taxon>
        <taxon>Betaproteobacteria</taxon>
        <taxon>Neisseriales</taxon>
        <taxon>Aquaspirillaceae</taxon>
        <taxon>Rivihabitans</taxon>
    </lineage>
</organism>
<dbReference type="OrthoDB" id="9799538at2"/>
<evidence type="ECO:0000259" key="1">
    <source>
        <dbReference type="PROSITE" id="PS50404"/>
    </source>
</evidence>
<dbReference type="SFLD" id="SFLDS00019">
    <property type="entry name" value="Glutathione_Transferase_(cytos"/>
    <property type="match status" value="1"/>
</dbReference>
<dbReference type="GO" id="GO:0016034">
    <property type="term" value="F:maleylacetoacetate isomerase activity"/>
    <property type="evidence" value="ECO:0007669"/>
    <property type="project" value="TreeGrafter"/>
</dbReference>
<accession>A0A318L1Q0</accession>
<dbReference type="CDD" id="cd03194">
    <property type="entry name" value="GST_C_3"/>
    <property type="match status" value="1"/>
</dbReference>
<dbReference type="InterPro" id="IPR004045">
    <property type="entry name" value="Glutathione_S-Trfase_N"/>
</dbReference>
<sequence>MFTLYIGNKNYSSWSLRPWLAMRHFDIPFRESRVALYQADSASKLRAVSPSGKVPVLRDGELVVWDSLAIGEYLAERYPEFGLWPGNARQRALARAVSAEMHSGFTALRSQMPMNLRASLPGCGHTPEVLADIARITEIWASLRAQHAAHGDFLFGPFCYADAMFAPVVTRLATYGVALDGAAAEYAAAVLALPAMVEWREAALAEGEIIAAAEPYARPA</sequence>